<keyword evidence="3" id="KW-0808">Transferase</keyword>
<keyword evidence="6" id="KW-0067">ATP-binding</keyword>
<organism evidence="11 12">
    <name type="scientific">Cryomyces antarcticus</name>
    <dbReference type="NCBI Taxonomy" id="329879"/>
    <lineage>
        <taxon>Eukaryota</taxon>
        <taxon>Fungi</taxon>
        <taxon>Dikarya</taxon>
        <taxon>Ascomycota</taxon>
        <taxon>Pezizomycotina</taxon>
        <taxon>Dothideomycetes</taxon>
        <taxon>Dothideomycetes incertae sedis</taxon>
        <taxon>Cryomyces</taxon>
    </lineage>
</organism>
<evidence type="ECO:0000256" key="1">
    <source>
        <dbReference type="ARBA" id="ARBA00012425"/>
    </source>
</evidence>
<feature type="compositionally biased region" description="Basic and acidic residues" evidence="9">
    <location>
        <begin position="20"/>
        <end position="45"/>
    </location>
</feature>
<dbReference type="EC" id="2.7.11.22" evidence="1"/>
<feature type="region of interest" description="Disordered" evidence="9">
    <location>
        <begin position="1"/>
        <end position="77"/>
    </location>
</feature>
<gene>
    <name evidence="11" type="ORF">LTR16_003140</name>
</gene>
<feature type="non-terminal residue" evidence="11">
    <location>
        <position position="196"/>
    </location>
</feature>
<feature type="domain" description="Protein kinase" evidence="10">
    <location>
        <begin position="103"/>
        <end position="196"/>
    </location>
</feature>
<keyword evidence="4" id="KW-0547">Nucleotide-binding</keyword>
<evidence type="ECO:0000313" key="12">
    <source>
        <dbReference type="Proteomes" id="UP001357485"/>
    </source>
</evidence>
<evidence type="ECO:0000256" key="5">
    <source>
        <dbReference type="ARBA" id="ARBA00022777"/>
    </source>
</evidence>
<evidence type="ECO:0000313" key="11">
    <source>
        <dbReference type="EMBL" id="KAK5126168.1"/>
    </source>
</evidence>
<dbReference type="Gene3D" id="3.30.200.20">
    <property type="entry name" value="Phosphorylase Kinase, domain 1"/>
    <property type="match status" value="1"/>
</dbReference>
<reference evidence="11 12" key="1">
    <citation type="submission" date="2023-08" db="EMBL/GenBank/DDBJ databases">
        <title>Black Yeasts Isolated from many extreme environments.</title>
        <authorList>
            <person name="Coleine C."/>
            <person name="Stajich J.E."/>
            <person name="Selbmann L."/>
        </authorList>
    </citation>
    <scope>NUCLEOTIDE SEQUENCE [LARGE SCALE GENOMIC DNA]</scope>
    <source>
        <strain evidence="11 12">CCFEE 536</strain>
    </source>
</reference>
<evidence type="ECO:0000256" key="4">
    <source>
        <dbReference type="ARBA" id="ARBA00022741"/>
    </source>
</evidence>
<protein>
    <recommendedName>
        <fullName evidence="1">cyclin-dependent kinase</fullName>
        <ecNumber evidence="1">2.7.11.22</ecNumber>
    </recommendedName>
</protein>
<dbReference type="PANTHER" id="PTHR24056">
    <property type="entry name" value="CELL DIVISION PROTEIN KINASE"/>
    <property type="match status" value="1"/>
</dbReference>
<evidence type="ECO:0000256" key="3">
    <source>
        <dbReference type="ARBA" id="ARBA00022679"/>
    </source>
</evidence>
<dbReference type="PANTHER" id="PTHR24056:SF107">
    <property type="entry name" value="CYCLIN-DEPENDENT KINASE 11A-RELATED"/>
    <property type="match status" value="1"/>
</dbReference>
<dbReference type="InterPro" id="IPR000719">
    <property type="entry name" value="Prot_kinase_dom"/>
</dbReference>
<comment type="catalytic activity">
    <reaction evidence="8">
        <text>L-seryl-[protein] + ATP = O-phospho-L-seryl-[protein] + ADP + H(+)</text>
        <dbReference type="Rhea" id="RHEA:17989"/>
        <dbReference type="Rhea" id="RHEA-COMP:9863"/>
        <dbReference type="Rhea" id="RHEA-COMP:11604"/>
        <dbReference type="ChEBI" id="CHEBI:15378"/>
        <dbReference type="ChEBI" id="CHEBI:29999"/>
        <dbReference type="ChEBI" id="CHEBI:30616"/>
        <dbReference type="ChEBI" id="CHEBI:83421"/>
        <dbReference type="ChEBI" id="CHEBI:456216"/>
        <dbReference type="EC" id="2.7.11.22"/>
    </reaction>
</comment>
<dbReference type="InterPro" id="IPR050108">
    <property type="entry name" value="CDK"/>
</dbReference>
<dbReference type="EMBL" id="JAVRRA010024921">
    <property type="protein sequence ID" value="KAK5126168.1"/>
    <property type="molecule type" value="Genomic_DNA"/>
</dbReference>
<keyword evidence="12" id="KW-1185">Reference proteome</keyword>
<evidence type="ECO:0000259" key="10">
    <source>
        <dbReference type="PROSITE" id="PS50011"/>
    </source>
</evidence>
<evidence type="ECO:0000256" key="2">
    <source>
        <dbReference type="ARBA" id="ARBA00022527"/>
    </source>
</evidence>
<dbReference type="Proteomes" id="UP001357485">
    <property type="component" value="Unassembled WGS sequence"/>
</dbReference>
<accession>A0ABR0KSQ2</accession>
<keyword evidence="5" id="KW-0418">Kinase</keyword>
<evidence type="ECO:0000256" key="9">
    <source>
        <dbReference type="SAM" id="MobiDB-lite"/>
    </source>
</evidence>
<proteinExistence type="predicted"/>
<sequence length="196" mass="22151">MTGKSRWADDEEDAAAAAQRKLEKEEKKRAKAEKQRQLEEAEAQKRRLASADTASNRTVDTAHRPAKRRRLSADQVGGEVGAPRKLLRFQAPTWSPCRSIDDFDRLNHIEEGSYGFVSRAKDISTGEIVAIKHLKMDNPNEGFPVTALREIQTLMASDHQNIVHLREVVVGEELGDVFMVMDFLEHDLKTLQEDMA</sequence>
<comment type="catalytic activity">
    <reaction evidence="7">
        <text>L-threonyl-[protein] + ATP = O-phospho-L-threonyl-[protein] + ADP + H(+)</text>
        <dbReference type="Rhea" id="RHEA:46608"/>
        <dbReference type="Rhea" id="RHEA-COMP:11060"/>
        <dbReference type="Rhea" id="RHEA-COMP:11605"/>
        <dbReference type="ChEBI" id="CHEBI:15378"/>
        <dbReference type="ChEBI" id="CHEBI:30013"/>
        <dbReference type="ChEBI" id="CHEBI:30616"/>
        <dbReference type="ChEBI" id="CHEBI:61977"/>
        <dbReference type="ChEBI" id="CHEBI:456216"/>
        <dbReference type="EC" id="2.7.11.22"/>
    </reaction>
</comment>
<keyword evidence="2" id="KW-0723">Serine/threonine-protein kinase</keyword>
<dbReference type="InterPro" id="IPR011009">
    <property type="entry name" value="Kinase-like_dom_sf"/>
</dbReference>
<evidence type="ECO:0000256" key="8">
    <source>
        <dbReference type="ARBA" id="ARBA00048367"/>
    </source>
</evidence>
<evidence type="ECO:0000256" key="7">
    <source>
        <dbReference type="ARBA" id="ARBA00047811"/>
    </source>
</evidence>
<evidence type="ECO:0000256" key="6">
    <source>
        <dbReference type="ARBA" id="ARBA00022840"/>
    </source>
</evidence>
<dbReference type="Pfam" id="PF00069">
    <property type="entry name" value="Pkinase"/>
    <property type="match status" value="1"/>
</dbReference>
<dbReference type="SUPFAM" id="SSF56112">
    <property type="entry name" value="Protein kinase-like (PK-like)"/>
    <property type="match status" value="1"/>
</dbReference>
<comment type="caution">
    <text evidence="11">The sequence shown here is derived from an EMBL/GenBank/DDBJ whole genome shotgun (WGS) entry which is preliminary data.</text>
</comment>
<name>A0ABR0KSQ2_9PEZI</name>
<dbReference type="PROSITE" id="PS50011">
    <property type="entry name" value="PROTEIN_KINASE_DOM"/>
    <property type="match status" value="1"/>
</dbReference>